<dbReference type="PROSITE" id="PS50878">
    <property type="entry name" value="RT_POL"/>
    <property type="match status" value="1"/>
</dbReference>
<dbReference type="PANTHER" id="PTHR33116">
    <property type="entry name" value="REVERSE TRANSCRIPTASE ZINC-BINDING DOMAIN-CONTAINING PROTEIN-RELATED-RELATED"/>
    <property type="match status" value="1"/>
</dbReference>
<dbReference type="CDD" id="cd01650">
    <property type="entry name" value="RT_nLTR_like"/>
    <property type="match status" value="1"/>
</dbReference>
<dbReference type="InterPro" id="IPR005135">
    <property type="entry name" value="Endo/exonuclease/phosphatase"/>
</dbReference>
<dbReference type="Gene3D" id="3.60.10.10">
    <property type="entry name" value="Endonuclease/exonuclease/phosphatase"/>
    <property type="match status" value="1"/>
</dbReference>
<dbReference type="PANTHER" id="PTHR33116:SF78">
    <property type="entry name" value="OS12G0587133 PROTEIN"/>
    <property type="match status" value="1"/>
</dbReference>
<dbReference type="SUPFAM" id="SSF56672">
    <property type="entry name" value="DNA/RNA polymerases"/>
    <property type="match status" value="1"/>
</dbReference>
<feature type="chain" id="PRO_5043044999" description="Reverse transcriptase domain-containing protein" evidence="1">
    <location>
        <begin position="27"/>
        <end position="1207"/>
    </location>
</feature>
<dbReference type="Proteomes" id="UP001341281">
    <property type="component" value="Chromosome 01"/>
</dbReference>
<sequence>MSAYSLGSMALTGSVMLCWMIMLQMSDQNCTILNWNVRGLNAPARRQVVREAIQDHRATVVCLQESKLERVDATIIAQTMGIQFCQSFAVLPAQGVSGGVLLAVSADFYTITNVEITQHTVSVEIQNKADNDTWSLTGVYGPQGDSEKIQFLAEIKDVKQRRLPKWTIMGDFNLIFRAEDKNNSRINRRLMGSFKSVLDELELKEIKLHGRKFTWSSETSNPTMTKIDHLFCTREWELKHTECYLQALSSSMSDHCPLLLTSSPLQKKYKGFRFEAYWVQLNGFLEVVQQSWSKPIVSRDPVRALHIKLARLGKALKAWNNRRVCEMKNAALVAQEVISFLDQAQENRQLTETELALRRMAKQRILGLAALRKIKIRQRARLIGIRVGDANTKLFHLRANGRRRKNFIPSLRVGDRHYTAHQDKAQILHSHFSMLLGSVQPRQETLNWGNLQLQAHDLQHLDDPLTEQEVHRALLDTPQEKAPGPDGFIGMFYKKCWHIIKADLMKALKDVFSLRSSHWNLLNSANISLIPKHDEPQQPQDYRPISLTHSVAKLLSKVLANRLAPHLDTLISKSQSAFIKGRNIHDNFQYVRGAIKHFHSSKTPMLFIKLDIAKAFDSVRWEYLLELMQQLGFGQKWRDLISYLWASTTSRILLNGAPGHPIQHRRGLRQGDPLSPMLFILAMDPIQRILDRATQQGLLTPIGRDPIKIRTSLYADDAALFVRPIQQDLENLQRILDHFGAATGLKTNIQKTSIHKIRCENIDVEHMLQQFGGQIGTFPCKFLGLPLHYGRQRRTDEQVLIDKIGGKLAGWKGRLLTRAGRLTLVQSVLGAIPTYHMTVFNLSKWAVKKIDRLCRSFLWKGSDDARGGHCLVNWRRVNRSKALGGLGIKDLQRFNRALRIKWLWTKWKDPDRPWAGFKVNCTEAELDLFRACTQLSLRDGNQISFWHDRWLQGLAPKQIAPSCFNLAWRKNITVAKALQGNTWMRGFRRMTTDQELRQFVKLWRDIQNVHLSPQSDSITWRLSLTGEYTAKSAYDAQFFGSYSAYQWEKIWKAKVEPKCRFFMWLLLQQKILTSDKILRRGGQANPICQLCRTEQESALHMVANCSFAKLICSQVAQRMNLLLPVLQQPATRIKQWWLQMIGREPDADKARYREQAVIYLVWNLWKERCRRLFDNKALNIAELAALVEQDVISFNLAHVDSSNDNPA</sequence>
<dbReference type="Pfam" id="PF00078">
    <property type="entry name" value="RVT_1"/>
    <property type="match status" value="1"/>
</dbReference>
<keyword evidence="4" id="KW-1185">Reference proteome</keyword>
<accession>A0AAQ3PNM2</accession>
<proteinExistence type="predicted"/>
<organism evidence="3 4">
    <name type="scientific">Paspalum notatum var. saurae</name>
    <dbReference type="NCBI Taxonomy" id="547442"/>
    <lineage>
        <taxon>Eukaryota</taxon>
        <taxon>Viridiplantae</taxon>
        <taxon>Streptophyta</taxon>
        <taxon>Embryophyta</taxon>
        <taxon>Tracheophyta</taxon>
        <taxon>Spermatophyta</taxon>
        <taxon>Magnoliopsida</taxon>
        <taxon>Liliopsida</taxon>
        <taxon>Poales</taxon>
        <taxon>Poaceae</taxon>
        <taxon>PACMAD clade</taxon>
        <taxon>Panicoideae</taxon>
        <taxon>Andropogonodae</taxon>
        <taxon>Paspaleae</taxon>
        <taxon>Paspalinae</taxon>
        <taxon>Paspalum</taxon>
    </lineage>
</organism>
<dbReference type="InterPro" id="IPR043502">
    <property type="entry name" value="DNA/RNA_pol_sf"/>
</dbReference>
<evidence type="ECO:0000259" key="2">
    <source>
        <dbReference type="PROSITE" id="PS50878"/>
    </source>
</evidence>
<evidence type="ECO:0000313" key="4">
    <source>
        <dbReference type="Proteomes" id="UP001341281"/>
    </source>
</evidence>
<name>A0AAQ3PNM2_PASNO</name>
<dbReference type="Pfam" id="PF03372">
    <property type="entry name" value="Exo_endo_phos"/>
    <property type="match status" value="1"/>
</dbReference>
<dbReference type="InterPro" id="IPR036691">
    <property type="entry name" value="Endo/exonu/phosph_ase_sf"/>
</dbReference>
<dbReference type="SUPFAM" id="SSF56219">
    <property type="entry name" value="DNase I-like"/>
    <property type="match status" value="1"/>
</dbReference>
<feature type="signal peptide" evidence="1">
    <location>
        <begin position="1"/>
        <end position="26"/>
    </location>
</feature>
<dbReference type="Pfam" id="PF13966">
    <property type="entry name" value="zf-RVT"/>
    <property type="match status" value="1"/>
</dbReference>
<evidence type="ECO:0000313" key="3">
    <source>
        <dbReference type="EMBL" id="WVZ52749.1"/>
    </source>
</evidence>
<dbReference type="InterPro" id="IPR000477">
    <property type="entry name" value="RT_dom"/>
</dbReference>
<dbReference type="EMBL" id="CP144745">
    <property type="protein sequence ID" value="WVZ52749.1"/>
    <property type="molecule type" value="Genomic_DNA"/>
</dbReference>
<dbReference type="AlphaFoldDB" id="A0AAQ3PNM2"/>
<dbReference type="InterPro" id="IPR026960">
    <property type="entry name" value="RVT-Znf"/>
</dbReference>
<gene>
    <name evidence="3" type="ORF">U9M48_003779</name>
</gene>
<protein>
    <recommendedName>
        <fullName evidence="2">Reverse transcriptase domain-containing protein</fullName>
    </recommendedName>
</protein>
<reference evidence="3 4" key="1">
    <citation type="submission" date="2024-02" db="EMBL/GenBank/DDBJ databases">
        <title>High-quality chromosome-scale genome assembly of Pensacola bahiagrass (Paspalum notatum Flugge var. saurae).</title>
        <authorList>
            <person name="Vega J.M."/>
            <person name="Podio M."/>
            <person name="Orjuela J."/>
            <person name="Siena L.A."/>
            <person name="Pessino S.C."/>
            <person name="Combes M.C."/>
            <person name="Mariac C."/>
            <person name="Albertini E."/>
            <person name="Pupilli F."/>
            <person name="Ortiz J.P.A."/>
            <person name="Leblanc O."/>
        </authorList>
    </citation>
    <scope>NUCLEOTIDE SEQUENCE [LARGE SCALE GENOMIC DNA]</scope>
    <source>
        <strain evidence="3">R1</strain>
        <tissue evidence="3">Leaf</tissue>
    </source>
</reference>
<dbReference type="GO" id="GO:0003824">
    <property type="term" value="F:catalytic activity"/>
    <property type="evidence" value="ECO:0007669"/>
    <property type="project" value="InterPro"/>
</dbReference>
<keyword evidence="1" id="KW-0732">Signal</keyword>
<feature type="domain" description="Reverse transcriptase" evidence="2">
    <location>
        <begin position="511"/>
        <end position="787"/>
    </location>
</feature>
<evidence type="ECO:0000256" key="1">
    <source>
        <dbReference type="SAM" id="SignalP"/>
    </source>
</evidence>